<protein>
    <submittedName>
        <fullName evidence="2">Uncharacterized protein</fullName>
    </submittedName>
</protein>
<feature type="region of interest" description="Disordered" evidence="1">
    <location>
        <begin position="26"/>
        <end position="64"/>
    </location>
</feature>
<accession>M3D7D2</accession>
<dbReference type="OrthoDB" id="3222at2759"/>
<reference evidence="2 3" key="1">
    <citation type="journal article" date="2012" name="PLoS Pathog.">
        <title>Diverse lifestyles and strategies of plant pathogenesis encoded in the genomes of eighteen Dothideomycetes fungi.</title>
        <authorList>
            <person name="Ohm R.A."/>
            <person name="Feau N."/>
            <person name="Henrissat B."/>
            <person name="Schoch C.L."/>
            <person name="Horwitz B.A."/>
            <person name="Barry K.W."/>
            <person name="Condon B.J."/>
            <person name="Copeland A.C."/>
            <person name="Dhillon B."/>
            <person name="Glaser F."/>
            <person name="Hesse C.N."/>
            <person name="Kosti I."/>
            <person name="LaButti K."/>
            <person name="Lindquist E.A."/>
            <person name="Lucas S."/>
            <person name="Salamov A.A."/>
            <person name="Bradshaw R.E."/>
            <person name="Ciuffetti L."/>
            <person name="Hamelin R.C."/>
            <person name="Kema G.H.J."/>
            <person name="Lawrence C."/>
            <person name="Scott J.A."/>
            <person name="Spatafora J.W."/>
            <person name="Turgeon B.G."/>
            <person name="de Wit P.J.G.M."/>
            <person name="Zhong S."/>
            <person name="Goodwin S.B."/>
            <person name="Grigoriev I.V."/>
        </authorList>
    </citation>
    <scope>NUCLEOTIDE SEQUENCE [LARGE SCALE GENOMIC DNA]</scope>
    <source>
        <strain evidence="2 3">SO2202</strain>
    </source>
</reference>
<organism evidence="2 3">
    <name type="scientific">Sphaerulina musiva (strain SO2202)</name>
    <name type="common">Poplar stem canker fungus</name>
    <name type="synonym">Septoria musiva</name>
    <dbReference type="NCBI Taxonomy" id="692275"/>
    <lineage>
        <taxon>Eukaryota</taxon>
        <taxon>Fungi</taxon>
        <taxon>Dikarya</taxon>
        <taxon>Ascomycota</taxon>
        <taxon>Pezizomycotina</taxon>
        <taxon>Dothideomycetes</taxon>
        <taxon>Dothideomycetidae</taxon>
        <taxon>Mycosphaerellales</taxon>
        <taxon>Mycosphaerellaceae</taxon>
        <taxon>Sphaerulina</taxon>
    </lineage>
</organism>
<dbReference type="EMBL" id="KB456262">
    <property type="protein sequence ID" value="EMF14080.1"/>
    <property type="molecule type" value="Genomic_DNA"/>
</dbReference>
<gene>
    <name evidence="2" type="ORF">SEPMUDRAFT_115372</name>
</gene>
<name>M3D7D2_SPHMS</name>
<evidence type="ECO:0000313" key="2">
    <source>
        <dbReference type="EMBL" id="EMF14080.1"/>
    </source>
</evidence>
<dbReference type="HOGENOM" id="CLU_1476018_0_0_1"/>
<dbReference type="RefSeq" id="XP_016762201.1">
    <property type="nucleotide sequence ID" value="XM_016901155.1"/>
</dbReference>
<evidence type="ECO:0000313" key="3">
    <source>
        <dbReference type="Proteomes" id="UP000016931"/>
    </source>
</evidence>
<dbReference type="GeneID" id="27898292"/>
<evidence type="ECO:0000256" key="1">
    <source>
        <dbReference type="SAM" id="MobiDB-lite"/>
    </source>
</evidence>
<dbReference type="Proteomes" id="UP000016931">
    <property type="component" value="Unassembled WGS sequence"/>
</dbReference>
<sequence>MQSVLIRNGINALQFMPKELRAATPSPVLRGITTSASRPRRRQNACHDSRSRLRGPRPRAGGASQSARAWFVVGLKGPQIASNVSTRRHASRAWMWLFLFLNPQAPAGRRRPNALCSTATMARTCSSAGPLNRSMTPCNIDRDDCARDKSVRALTRLSEQFGNRSTGTRFVVRSSCKYDLRGW</sequence>
<dbReference type="AlphaFoldDB" id="M3D7D2"/>
<keyword evidence="3" id="KW-1185">Reference proteome</keyword>
<proteinExistence type="predicted"/>